<dbReference type="InterPro" id="IPR045509">
    <property type="entry name" value="HD_assoc_2"/>
</dbReference>
<dbReference type="OrthoDB" id="9803619at2"/>
<sequence length="472" mass="53813">MAEPPLESSLQEQHFGSLDQTRPQRLRDPVHGLITFRENDLDQLAWSLIDTREFQRLRRIKQLGFSEYIYPGATHTRFSHSIGVFHVARQLIEIIKREISSIHETYDPDKAFIAVIAALLHDVGHGAFSHTFEGVQRSLGASKKHETWSSDIIRNRHGEIYQIIEGRKRGFADKIADLLILENPRDVYHAVVSSSFDADRLDYLRRDRFMTGTHAGAIDFDWLLEHVRIRSIDLDAVDGIGDDDSVMTPTFCLDIKALPAAEQFLLARYTLHEQVYFHKTTRCMEQMMAAMLRAVASEAKRPLTAQSRTGLSHDHPIIGFFGAEAPSVDQYLQLDDQVIMGSLSALMRAENETIRELAKRLYNRRLYKTLDCRSFDSDGQWQEAGAKKVDRRFPASDKVIKDTGASLNIYTQVGGDDEKAHKKIRILQANGSTPEITTFDGITKSLPSLKLTRYYFEDPDHRKAARILGMRK</sequence>
<dbReference type="SMART" id="SM00471">
    <property type="entry name" value="HDc"/>
    <property type="match status" value="1"/>
</dbReference>
<feature type="region of interest" description="Disordered" evidence="1">
    <location>
        <begin position="1"/>
        <end position="21"/>
    </location>
</feature>
<name>A0A4Q9GNT6_9HYPH</name>
<evidence type="ECO:0000313" key="4">
    <source>
        <dbReference type="Proteomes" id="UP000291613"/>
    </source>
</evidence>
<evidence type="ECO:0000259" key="2">
    <source>
        <dbReference type="PROSITE" id="PS51831"/>
    </source>
</evidence>
<dbReference type="InterPro" id="IPR003607">
    <property type="entry name" value="HD/PDEase_dom"/>
</dbReference>
<dbReference type="Pfam" id="PF01966">
    <property type="entry name" value="HD"/>
    <property type="match status" value="1"/>
</dbReference>
<dbReference type="PANTHER" id="PTHR11373:SF4">
    <property type="entry name" value="DEOXYNUCLEOSIDE TRIPHOSPHATE TRIPHOSPHOHYDROLASE SAMHD1"/>
    <property type="match status" value="1"/>
</dbReference>
<dbReference type="PANTHER" id="PTHR11373">
    <property type="entry name" value="DEOXYNUCLEOSIDE TRIPHOSPHATE TRIPHOSPHOHYDROLASE"/>
    <property type="match status" value="1"/>
</dbReference>
<dbReference type="Proteomes" id="UP000291613">
    <property type="component" value="Unassembled WGS sequence"/>
</dbReference>
<dbReference type="RefSeq" id="WP_131001432.1">
    <property type="nucleotide sequence ID" value="NZ_JBHSZR010000002.1"/>
</dbReference>
<reference evidence="3 4" key="1">
    <citation type="submission" date="2019-02" db="EMBL/GenBank/DDBJ databases">
        <title>Hansschlegelia quercus sp. nov., a novel methylotrophic bacterium from buds of oak (Quercus robur L.).</title>
        <authorList>
            <person name="Agafonova N.V."/>
            <person name="Kaparullina E.N."/>
            <person name="Grouzdev D.S."/>
            <person name="Doronina N.V."/>
        </authorList>
    </citation>
    <scope>NUCLEOTIDE SEQUENCE [LARGE SCALE GENOMIC DNA]</scope>
    <source>
        <strain evidence="3 4">Dub</strain>
    </source>
</reference>
<organism evidence="3 4">
    <name type="scientific">Hansschlegelia quercus</name>
    <dbReference type="NCBI Taxonomy" id="2528245"/>
    <lineage>
        <taxon>Bacteria</taxon>
        <taxon>Pseudomonadati</taxon>
        <taxon>Pseudomonadota</taxon>
        <taxon>Alphaproteobacteria</taxon>
        <taxon>Hyphomicrobiales</taxon>
        <taxon>Methylopilaceae</taxon>
        <taxon>Hansschlegelia</taxon>
    </lineage>
</organism>
<proteinExistence type="predicted"/>
<gene>
    <name evidence="3" type="ORF">EYR15_03325</name>
</gene>
<evidence type="ECO:0000256" key="1">
    <source>
        <dbReference type="SAM" id="MobiDB-lite"/>
    </source>
</evidence>
<dbReference type="GO" id="GO:0006203">
    <property type="term" value="P:dGTP catabolic process"/>
    <property type="evidence" value="ECO:0007669"/>
    <property type="project" value="TreeGrafter"/>
</dbReference>
<dbReference type="InterPro" id="IPR050135">
    <property type="entry name" value="dGTPase-like"/>
</dbReference>
<dbReference type="EMBL" id="SIUB01000001">
    <property type="protein sequence ID" value="TBN55181.1"/>
    <property type="molecule type" value="Genomic_DNA"/>
</dbReference>
<dbReference type="GO" id="GO:0008832">
    <property type="term" value="F:dGTPase activity"/>
    <property type="evidence" value="ECO:0007669"/>
    <property type="project" value="TreeGrafter"/>
</dbReference>
<dbReference type="InterPro" id="IPR006674">
    <property type="entry name" value="HD_domain"/>
</dbReference>
<feature type="domain" description="HD" evidence="2">
    <location>
        <begin position="77"/>
        <end position="204"/>
    </location>
</feature>
<protein>
    <submittedName>
        <fullName evidence="3">HD domain-containing protein</fullName>
    </submittedName>
</protein>
<dbReference type="CDD" id="cd00077">
    <property type="entry name" value="HDc"/>
    <property type="match status" value="1"/>
</dbReference>
<feature type="compositionally biased region" description="Polar residues" evidence="1">
    <location>
        <begin position="8"/>
        <end position="21"/>
    </location>
</feature>
<dbReference type="SUPFAM" id="SSF109604">
    <property type="entry name" value="HD-domain/PDEase-like"/>
    <property type="match status" value="1"/>
</dbReference>
<comment type="caution">
    <text evidence="3">The sequence shown here is derived from an EMBL/GenBank/DDBJ whole genome shotgun (WGS) entry which is preliminary data.</text>
</comment>
<dbReference type="Gene3D" id="1.10.3210.10">
    <property type="entry name" value="Hypothetical protein af1432"/>
    <property type="match status" value="1"/>
</dbReference>
<dbReference type="AlphaFoldDB" id="A0A4Q9GNT6"/>
<dbReference type="Pfam" id="PF19276">
    <property type="entry name" value="HD_assoc_2"/>
    <property type="match status" value="1"/>
</dbReference>
<dbReference type="PROSITE" id="PS51831">
    <property type="entry name" value="HD"/>
    <property type="match status" value="1"/>
</dbReference>
<keyword evidence="4" id="KW-1185">Reference proteome</keyword>
<accession>A0A4Q9GNT6</accession>
<evidence type="ECO:0000313" key="3">
    <source>
        <dbReference type="EMBL" id="TBN55181.1"/>
    </source>
</evidence>